<evidence type="ECO:0008006" key="3">
    <source>
        <dbReference type="Google" id="ProtNLM"/>
    </source>
</evidence>
<dbReference type="Proteomes" id="UP001526147">
    <property type="component" value="Unassembled WGS sequence"/>
</dbReference>
<dbReference type="RefSeq" id="WP_264144912.1">
    <property type="nucleotide sequence ID" value="NZ_JAOYEY010000052.1"/>
</dbReference>
<dbReference type="PROSITE" id="PS51257">
    <property type="entry name" value="PROKAR_LIPOPROTEIN"/>
    <property type="match status" value="1"/>
</dbReference>
<gene>
    <name evidence="1" type="ORF">OIH86_24870</name>
</gene>
<evidence type="ECO:0000313" key="1">
    <source>
        <dbReference type="EMBL" id="MCV9888894.1"/>
    </source>
</evidence>
<keyword evidence="2" id="KW-1185">Reference proteome</keyword>
<dbReference type="EMBL" id="JAOYEY010000052">
    <property type="protein sequence ID" value="MCV9888894.1"/>
    <property type="molecule type" value="Genomic_DNA"/>
</dbReference>
<proteinExistence type="predicted"/>
<accession>A0ABT3DPQ2</accession>
<sequence length="165" mass="18899">MRIFSCFLSGIVLFILTGCMPSSEEIKKETIESAEQAFLSKKQKSNETSDLFSYYLPEDFQVKETKKANVLLEKGNQSFILFVNQNEDESSKVSYETLADQYKEPFISETFERDNEFGYIFVVKIDKNLYEVTVGLGGTKLTTESEAHNLHDDVQVMMEIVKSVQ</sequence>
<comment type="caution">
    <text evidence="1">The sequence shown here is derived from an EMBL/GenBank/DDBJ whole genome shotgun (WGS) entry which is preliminary data.</text>
</comment>
<reference evidence="1 2" key="1">
    <citation type="submission" date="2022-10" db="EMBL/GenBank/DDBJ databases">
        <title>Draft genome assembly of moderately radiation resistant bacterium Metabacillus halosaccharovorans.</title>
        <authorList>
            <person name="Pal S."/>
            <person name="Gopinathan A."/>
        </authorList>
    </citation>
    <scope>NUCLEOTIDE SEQUENCE [LARGE SCALE GENOMIC DNA]</scope>
    <source>
        <strain evidence="1 2">VITHBRA001</strain>
    </source>
</reference>
<name>A0ABT3DPQ2_9BACI</name>
<evidence type="ECO:0000313" key="2">
    <source>
        <dbReference type="Proteomes" id="UP001526147"/>
    </source>
</evidence>
<organism evidence="1 2">
    <name type="scientific">Metabacillus halosaccharovorans</name>
    <dbReference type="NCBI Taxonomy" id="930124"/>
    <lineage>
        <taxon>Bacteria</taxon>
        <taxon>Bacillati</taxon>
        <taxon>Bacillota</taxon>
        <taxon>Bacilli</taxon>
        <taxon>Bacillales</taxon>
        <taxon>Bacillaceae</taxon>
        <taxon>Metabacillus</taxon>
    </lineage>
</organism>
<protein>
    <recommendedName>
        <fullName evidence="3">DUF4367 domain-containing protein</fullName>
    </recommendedName>
</protein>